<feature type="compositionally biased region" description="Acidic residues" evidence="1">
    <location>
        <begin position="170"/>
        <end position="182"/>
    </location>
</feature>
<keyword evidence="3" id="KW-1185">Reference proteome</keyword>
<evidence type="ECO:0000256" key="1">
    <source>
        <dbReference type="SAM" id="MobiDB-lite"/>
    </source>
</evidence>
<proteinExistence type="predicted"/>
<dbReference type="Proteomes" id="UP001172159">
    <property type="component" value="Unassembled WGS sequence"/>
</dbReference>
<feature type="compositionally biased region" description="Basic and acidic residues" evidence="1">
    <location>
        <begin position="237"/>
        <end position="261"/>
    </location>
</feature>
<feature type="compositionally biased region" description="Basic and acidic residues" evidence="1">
    <location>
        <begin position="157"/>
        <end position="168"/>
    </location>
</feature>
<feature type="region of interest" description="Disordered" evidence="1">
    <location>
        <begin position="207"/>
        <end position="261"/>
    </location>
</feature>
<comment type="caution">
    <text evidence="2">The sequence shown here is derived from an EMBL/GenBank/DDBJ whole genome shotgun (WGS) entry which is preliminary data.</text>
</comment>
<feature type="region of interest" description="Disordered" evidence="1">
    <location>
        <begin position="31"/>
        <end position="51"/>
    </location>
</feature>
<sequence length="261" mass="29358">MATLTPPTPSLSPEDDDFVVKKADQPATLQSATYHAHAKTPSRKQPSATTDHITWGIATPRSSPHRQTVGQLKGVLKSTRTPNPWQRRLWASQFYFHNPKSLYTGPNHKRGSVRISTDPPTCLVTRTVYELRGNTREDWYAKVKKEIRLRKNQASGDKMELDDKHLTQEVDGDTDSQASDEDEATLNGLLALAASNLKLNMAEEARGVKTRSMMRRCKARNAEERRLAKKGTRSAKKAIEELRSAPSAREQRATARSTRRE</sequence>
<reference evidence="2" key="1">
    <citation type="submission" date="2023-06" db="EMBL/GenBank/DDBJ databases">
        <title>Genome-scale phylogeny and comparative genomics of the fungal order Sordariales.</title>
        <authorList>
            <consortium name="Lawrence Berkeley National Laboratory"/>
            <person name="Hensen N."/>
            <person name="Bonometti L."/>
            <person name="Westerberg I."/>
            <person name="Brannstrom I.O."/>
            <person name="Guillou S."/>
            <person name="Cros-Aarteil S."/>
            <person name="Calhoun S."/>
            <person name="Haridas S."/>
            <person name="Kuo A."/>
            <person name="Mondo S."/>
            <person name="Pangilinan J."/>
            <person name="Riley R."/>
            <person name="Labutti K."/>
            <person name="Andreopoulos B."/>
            <person name="Lipzen A."/>
            <person name="Chen C."/>
            <person name="Yanf M."/>
            <person name="Daum C."/>
            <person name="Ng V."/>
            <person name="Clum A."/>
            <person name="Steindorff A."/>
            <person name="Ohm R."/>
            <person name="Martin F."/>
            <person name="Silar P."/>
            <person name="Natvig D."/>
            <person name="Lalanne C."/>
            <person name="Gautier V."/>
            <person name="Ament-Velasquez S.L."/>
            <person name="Kruys A."/>
            <person name="Hutchinson M.I."/>
            <person name="Powell A.J."/>
            <person name="Barry K."/>
            <person name="Miller A.N."/>
            <person name="Grigoriev I.V."/>
            <person name="Debuchy R."/>
            <person name="Gladieux P."/>
            <person name="Thoren M.H."/>
            <person name="Johannesson H."/>
        </authorList>
    </citation>
    <scope>NUCLEOTIDE SEQUENCE</scope>
    <source>
        <strain evidence="2">CBS 540.89</strain>
    </source>
</reference>
<dbReference type="AlphaFoldDB" id="A0AA40DXC5"/>
<name>A0AA40DXC5_9PEZI</name>
<dbReference type="EMBL" id="JAUKTV010000014">
    <property type="protein sequence ID" value="KAK0716541.1"/>
    <property type="molecule type" value="Genomic_DNA"/>
</dbReference>
<feature type="region of interest" description="Disordered" evidence="1">
    <location>
        <begin position="153"/>
        <end position="182"/>
    </location>
</feature>
<organism evidence="2 3">
    <name type="scientific">Apiosordaria backusii</name>
    <dbReference type="NCBI Taxonomy" id="314023"/>
    <lineage>
        <taxon>Eukaryota</taxon>
        <taxon>Fungi</taxon>
        <taxon>Dikarya</taxon>
        <taxon>Ascomycota</taxon>
        <taxon>Pezizomycotina</taxon>
        <taxon>Sordariomycetes</taxon>
        <taxon>Sordariomycetidae</taxon>
        <taxon>Sordariales</taxon>
        <taxon>Lasiosphaeriaceae</taxon>
        <taxon>Apiosordaria</taxon>
    </lineage>
</organism>
<evidence type="ECO:0000313" key="3">
    <source>
        <dbReference type="Proteomes" id="UP001172159"/>
    </source>
</evidence>
<accession>A0AA40DXC5</accession>
<feature type="compositionally biased region" description="Basic residues" evidence="1">
    <location>
        <begin position="227"/>
        <end position="236"/>
    </location>
</feature>
<evidence type="ECO:0000313" key="2">
    <source>
        <dbReference type="EMBL" id="KAK0716541.1"/>
    </source>
</evidence>
<gene>
    <name evidence="2" type="ORF">B0T21DRAFT_351982</name>
</gene>
<feature type="compositionally biased region" description="Basic residues" evidence="1">
    <location>
        <begin position="208"/>
        <end position="219"/>
    </location>
</feature>
<protein>
    <submittedName>
        <fullName evidence="2">Uncharacterized protein</fullName>
    </submittedName>
</protein>